<dbReference type="EMBL" id="KB456266">
    <property type="protein sequence ID" value="EMF11566.1"/>
    <property type="molecule type" value="Genomic_DNA"/>
</dbReference>
<name>M3CEV3_SPHMS</name>
<evidence type="ECO:0000313" key="2">
    <source>
        <dbReference type="Proteomes" id="UP000016931"/>
    </source>
</evidence>
<reference evidence="1 2" key="1">
    <citation type="journal article" date="2012" name="PLoS Pathog.">
        <title>Diverse lifestyles and strategies of plant pathogenesis encoded in the genomes of eighteen Dothideomycetes fungi.</title>
        <authorList>
            <person name="Ohm R.A."/>
            <person name="Feau N."/>
            <person name="Henrissat B."/>
            <person name="Schoch C.L."/>
            <person name="Horwitz B.A."/>
            <person name="Barry K.W."/>
            <person name="Condon B.J."/>
            <person name="Copeland A.C."/>
            <person name="Dhillon B."/>
            <person name="Glaser F."/>
            <person name="Hesse C.N."/>
            <person name="Kosti I."/>
            <person name="LaButti K."/>
            <person name="Lindquist E.A."/>
            <person name="Lucas S."/>
            <person name="Salamov A.A."/>
            <person name="Bradshaw R.E."/>
            <person name="Ciuffetti L."/>
            <person name="Hamelin R.C."/>
            <person name="Kema G.H.J."/>
            <person name="Lawrence C."/>
            <person name="Scott J.A."/>
            <person name="Spatafora J.W."/>
            <person name="Turgeon B.G."/>
            <person name="de Wit P.J.G.M."/>
            <person name="Zhong S."/>
            <person name="Goodwin S.B."/>
            <person name="Grigoriev I.V."/>
        </authorList>
    </citation>
    <scope>NUCLEOTIDE SEQUENCE [LARGE SCALE GENOMIC DNA]</scope>
    <source>
        <strain evidence="1 2">SO2202</strain>
    </source>
</reference>
<dbReference type="AlphaFoldDB" id="M3CEV3"/>
<accession>M3CEV3</accession>
<evidence type="ECO:0000313" key="1">
    <source>
        <dbReference type="EMBL" id="EMF11566.1"/>
    </source>
</evidence>
<protein>
    <submittedName>
        <fullName evidence="1">Uncharacterized protein</fullName>
    </submittedName>
</protein>
<sequence length="140" mass="15894">MSVGFMRIPTLEVWSEECGLRSTCNPMPMLHTSQVLHVAIAAHQIRAIITEKVQSTLSRPTRRLTGSQPLLMPMDVLVLLTLRWRRTDRCHRKSCFALDGLESQWAMHSAIFRPRHSGYVPSQSGHSVQISYLEAQKARA</sequence>
<proteinExistence type="predicted"/>
<dbReference type="Proteomes" id="UP000016931">
    <property type="component" value="Unassembled WGS sequence"/>
</dbReference>
<dbReference type="GeneID" id="27903331"/>
<gene>
    <name evidence="1" type="ORF">SEPMUDRAFT_150465</name>
</gene>
<dbReference type="RefSeq" id="XP_016759687.1">
    <property type="nucleotide sequence ID" value="XM_016906194.1"/>
</dbReference>
<organism evidence="1 2">
    <name type="scientific">Sphaerulina musiva (strain SO2202)</name>
    <name type="common">Poplar stem canker fungus</name>
    <name type="synonym">Septoria musiva</name>
    <dbReference type="NCBI Taxonomy" id="692275"/>
    <lineage>
        <taxon>Eukaryota</taxon>
        <taxon>Fungi</taxon>
        <taxon>Dikarya</taxon>
        <taxon>Ascomycota</taxon>
        <taxon>Pezizomycotina</taxon>
        <taxon>Dothideomycetes</taxon>
        <taxon>Dothideomycetidae</taxon>
        <taxon>Mycosphaerellales</taxon>
        <taxon>Mycosphaerellaceae</taxon>
        <taxon>Sphaerulina</taxon>
    </lineage>
</organism>
<dbReference type="HOGENOM" id="CLU_1836409_0_0_1"/>
<keyword evidence="2" id="KW-1185">Reference proteome</keyword>